<proteinExistence type="predicted"/>
<reference evidence="1 2" key="1">
    <citation type="submission" date="2024-04" db="EMBL/GenBank/DDBJ databases">
        <title>Tritrichomonas musculus Genome.</title>
        <authorList>
            <person name="Alves-Ferreira E."/>
            <person name="Grigg M."/>
            <person name="Lorenzi H."/>
            <person name="Galac M."/>
        </authorList>
    </citation>
    <scope>NUCLEOTIDE SEQUENCE [LARGE SCALE GENOMIC DNA]</scope>
    <source>
        <strain evidence="1 2">EAF2021</strain>
    </source>
</reference>
<evidence type="ECO:0000313" key="2">
    <source>
        <dbReference type="Proteomes" id="UP001470230"/>
    </source>
</evidence>
<evidence type="ECO:0000313" key="1">
    <source>
        <dbReference type="EMBL" id="KAK8893599.1"/>
    </source>
</evidence>
<comment type="caution">
    <text evidence="1">The sequence shown here is derived from an EMBL/GenBank/DDBJ whole genome shotgun (WGS) entry which is preliminary data.</text>
</comment>
<gene>
    <name evidence="1" type="ORF">M9Y10_022023</name>
</gene>
<dbReference type="Proteomes" id="UP001470230">
    <property type="component" value="Unassembled WGS sequence"/>
</dbReference>
<protein>
    <submittedName>
        <fullName evidence="1">Uncharacterized protein</fullName>
    </submittedName>
</protein>
<accession>A0ABR2KRA2</accession>
<sequence>MYEGRRGRWFCELKILFGSDFFDHVIYLDTVGSSISNRLQRVVITDRHLYMFNDNTKEIPNPYCLLADINDLDVDHNTPQAYRNQREYDPHHISFTVYKKQESSEEYINEHVDLYTFETGTDLYWRLKNSIQFAKRNMNTTEKRKEPTPPDKVELVKMDNRKVTANTYYTLKFNQVSSRVAHSQSHKERMKALEELDEISKVYFPTRTIFFQSTTLLTFLVDTLTFFSDFHTVPIQIKSNRYEQIEFITKIFHTISLYLQGTTTVPDATRLITYNKACHFRTLVHSIFQTEFFILSQPKRSSFFLQKIANKEKYLLKLQEIENTSVSLCYQLSVLATLTWRTQNCGISRNFFLEVLKEKEELIVTGGFHTFVYILIQMCYAMQDMPKPLSPVFTRSIYDHLWLIDFFVSKIPSAAQLVRDEFIAELDAIVTEDRMRAMIPLDHHILNEVIKYVSNIRKIIKGTKSKRSANQTLPVQFR</sequence>
<keyword evidence="2" id="KW-1185">Reference proteome</keyword>
<name>A0ABR2KRA2_9EUKA</name>
<dbReference type="EMBL" id="JAPFFF010000003">
    <property type="protein sequence ID" value="KAK8893599.1"/>
    <property type="molecule type" value="Genomic_DNA"/>
</dbReference>
<organism evidence="1 2">
    <name type="scientific">Tritrichomonas musculus</name>
    <dbReference type="NCBI Taxonomy" id="1915356"/>
    <lineage>
        <taxon>Eukaryota</taxon>
        <taxon>Metamonada</taxon>
        <taxon>Parabasalia</taxon>
        <taxon>Tritrichomonadida</taxon>
        <taxon>Tritrichomonadidae</taxon>
        <taxon>Tritrichomonas</taxon>
    </lineage>
</organism>